<evidence type="ECO:0008006" key="3">
    <source>
        <dbReference type="Google" id="ProtNLM"/>
    </source>
</evidence>
<dbReference type="PANTHER" id="PTHR33103">
    <property type="entry name" value="OS01G0153900 PROTEIN"/>
    <property type="match status" value="1"/>
</dbReference>
<dbReference type="AlphaFoldDB" id="A0ABD1HWF3"/>
<dbReference type="PANTHER" id="PTHR33103:SF27">
    <property type="entry name" value="OS04G0594700 PROTEIN"/>
    <property type="match status" value="1"/>
</dbReference>
<reference evidence="1 2" key="1">
    <citation type="submission" date="2024-06" db="EMBL/GenBank/DDBJ databases">
        <title>A chromosome level genome sequence of Diviner's sage (Salvia divinorum).</title>
        <authorList>
            <person name="Ford S.A."/>
            <person name="Ro D.-K."/>
            <person name="Ness R.W."/>
            <person name="Phillips M.A."/>
        </authorList>
    </citation>
    <scope>NUCLEOTIDE SEQUENCE [LARGE SCALE GENOMIC DNA]</scope>
    <source>
        <strain evidence="1">SAF-2024a</strain>
        <tissue evidence="1">Leaf</tissue>
    </source>
</reference>
<dbReference type="EMBL" id="JBEAFC010000004">
    <property type="protein sequence ID" value="KAL1560806.1"/>
    <property type="molecule type" value="Genomic_DNA"/>
</dbReference>
<gene>
    <name evidence="1" type="ORF">AAHA92_10978</name>
</gene>
<keyword evidence="2" id="KW-1185">Reference proteome</keyword>
<comment type="caution">
    <text evidence="1">The sequence shown here is derived from an EMBL/GenBank/DDBJ whole genome shotgun (WGS) entry which is preliminary data.</text>
</comment>
<dbReference type="InterPro" id="IPR007750">
    <property type="entry name" value="DUF674"/>
</dbReference>
<organism evidence="1 2">
    <name type="scientific">Salvia divinorum</name>
    <name type="common">Maria pastora</name>
    <name type="synonym">Diviner's sage</name>
    <dbReference type="NCBI Taxonomy" id="28513"/>
    <lineage>
        <taxon>Eukaryota</taxon>
        <taxon>Viridiplantae</taxon>
        <taxon>Streptophyta</taxon>
        <taxon>Embryophyta</taxon>
        <taxon>Tracheophyta</taxon>
        <taxon>Spermatophyta</taxon>
        <taxon>Magnoliopsida</taxon>
        <taxon>eudicotyledons</taxon>
        <taxon>Gunneridae</taxon>
        <taxon>Pentapetalae</taxon>
        <taxon>asterids</taxon>
        <taxon>lamiids</taxon>
        <taxon>Lamiales</taxon>
        <taxon>Lamiaceae</taxon>
        <taxon>Nepetoideae</taxon>
        <taxon>Mentheae</taxon>
        <taxon>Salviinae</taxon>
        <taxon>Salvia</taxon>
        <taxon>Salvia subgen. Calosphace</taxon>
    </lineage>
</organism>
<evidence type="ECO:0000313" key="1">
    <source>
        <dbReference type="EMBL" id="KAL1560806.1"/>
    </source>
</evidence>
<sequence>MCDSKEVEFSLKVMINKEKTKVLFAEVDSHFADILLSFLTLPLGRIIKVLNNHYGDDKAASIGSLSSLYHSLVNLDSSHFWTEGAKHTLLNPRSSIEDEYKRLKLNIAEFQPTKYFCCSHHSKSNRFPSVSVYYDNIATCNISECGDEMIEKEENEKGCKAASGDGVFTINTTSFIITDDLSMLPSETGLFGIIINLGITDADKAEASDVTFGFTEILGLLKASLISQTPLSDLILNISRQTNLVARFESETSFNQIENDQTSASKKMILKVVTQISTGKLLYVQAKDDFIDFLFSFLYIPLGGVKHLLAGRACVKAVNNLYRSITHLIDDEYFKTPNTKDRLMKPNVTHGCISDNHMLPLTEESLPDTYREASWFSSAKFPNGKGHYLKGPRTYHVTDDLTVTPFCFVSILSSLNKQKIAIYDDVKEVELQIGLKEGLSILKASLTSTSALSDTLLNHTSLKQPKAEIKV</sequence>
<dbReference type="Pfam" id="PF05056">
    <property type="entry name" value="DUF674"/>
    <property type="match status" value="2"/>
</dbReference>
<name>A0ABD1HWF3_SALDI</name>
<proteinExistence type="predicted"/>
<accession>A0ABD1HWF3</accession>
<evidence type="ECO:0000313" key="2">
    <source>
        <dbReference type="Proteomes" id="UP001567538"/>
    </source>
</evidence>
<dbReference type="Proteomes" id="UP001567538">
    <property type="component" value="Unassembled WGS sequence"/>
</dbReference>
<protein>
    <recommendedName>
        <fullName evidence="3">DUF674 family protein</fullName>
    </recommendedName>
</protein>